<evidence type="ECO:0000259" key="6">
    <source>
        <dbReference type="Pfam" id="PF04116"/>
    </source>
</evidence>
<proteinExistence type="predicted"/>
<organism evidence="7 8">
    <name type="scientific">Chytriomyces confervae</name>
    <dbReference type="NCBI Taxonomy" id="246404"/>
    <lineage>
        <taxon>Eukaryota</taxon>
        <taxon>Fungi</taxon>
        <taxon>Fungi incertae sedis</taxon>
        <taxon>Chytridiomycota</taxon>
        <taxon>Chytridiomycota incertae sedis</taxon>
        <taxon>Chytridiomycetes</taxon>
        <taxon>Chytridiales</taxon>
        <taxon>Chytriomycetaceae</taxon>
        <taxon>Chytriomyces</taxon>
    </lineage>
</organism>
<accession>A0A507F1U5</accession>
<feature type="transmembrane region" description="Helical" evidence="5">
    <location>
        <begin position="44"/>
        <end position="71"/>
    </location>
</feature>
<feature type="domain" description="Fatty acid hydroxylase" evidence="6">
    <location>
        <begin position="136"/>
        <end position="260"/>
    </location>
</feature>
<dbReference type="PANTHER" id="PTHR11863">
    <property type="entry name" value="STEROL DESATURASE"/>
    <property type="match status" value="1"/>
</dbReference>
<evidence type="ECO:0000256" key="5">
    <source>
        <dbReference type="SAM" id="Phobius"/>
    </source>
</evidence>
<dbReference type="GO" id="GO:0005506">
    <property type="term" value="F:iron ion binding"/>
    <property type="evidence" value="ECO:0007669"/>
    <property type="project" value="InterPro"/>
</dbReference>
<evidence type="ECO:0000313" key="7">
    <source>
        <dbReference type="EMBL" id="TPX70062.1"/>
    </source>
</evidence>
<evidence type="ECO:0000256" key="1">
    <source>
        <dbReference type="ARBA" id="ARBA00004370"/>
    </source>
</evidence>
<keyword evidence="2 5" id="KW-0812">Transmembrane</keyword>
<evidence type="ECO:0000256" key="2">
    <source>
        <dbReference type="ARBA" id="ARBA00022692"/>
    </source>
</evidence>
<comment type="caution">
    <text evidence="7">The sequence shown here is derived from an EMBL/GenBank/DDBJ whole genome shotgun (WGS) entry which is preliminary data.</text>
</comment>
<dbReference type="EMBL" id="QEAP01000298">
    <property type="protein sequence ID" value="TPX70062.1"/>
    <property type="molecule type" value="Genomic_DNA"/>
</dbReference>
<keyword evidence="8" id="KW-1185">Reference proteome</keyword>
<dbReference type="GO" id="GO:0016491">
    <property type="term" value="F:oxidoreductase activity"/>
    <property type="evidence" value="ECO:0007669"/>
    <property type="project" value="InterPro"/>
</dbReference>
<evidence type="ECO:0000256" key="4">
    <source>
        <dbReference type="ARBA" id="ARBA00023136"/>
    </source>
</evidence>
<sequence>MAVTPAQCLLAAAFVYLIQTSEFKLLWLLRVERQFTKSQIQGGGLFLVGLFSTWLTYMLFFAIDIYGWPAFISKSKLQPSVKATLKMYRKAAPLVLFNGLVVNSVISYLSTMNPNNPIKTSSAEIPNVPTAIRDLAFCLIFREITFYVGHVLLHHPSIYKYVHKIHHEFTAPMAMASTYAHPLEHIACNILPVALGPILFQSHILVAAFFIFNVAIQSACVHSGYMIPLFDSALSHDFHHMKFNSCFGTTLGLCDWVFGTGPSELELETLFHARAVTQKSRSPSKKLKEE</sequence>
<dbReference type="InterPro" id="IPR006694">
    <property type="entry name" value="Fatty_acid_hydroxylase"/>
</dbReference>
<dbReference type="Proteomes" id="UP000320333">
    <property type="component" value="Unassembled WGS sequence"/>
</dbReference>
<keyword evidence="3 5" id="KW-1133">Transmembrane helix</keyword>
<evidence type="ECO:0000256" key="3">
    <source>
        <dbReference type="ARBA" id="ARBA00022989"/>
    </source>
</evidence>
<keyword evidence="4 5" id="KW-0472">Membrane</keyword>
<reference evidence="7 8" key="1">
    <citation type="journal article" date="2019" name="Sci. Rep.">
        <title>Comparative genomics of chytrid fungi reveal insights into the obligate biotrophic and pathogenic lifestyle of Synchytrium endobioticum.</title>
        <authorList>
            <person name="van de Vossenberg B.T.L.H."/>
            <person name="Warris S."/>
            <person name="Nguyen H.D.T."/>
            <person name="van Gent-Pelzer M.P.E."/>
            <person name="Joly D.L."/>
            <person name="van de Geest H.C."/>
            <person name="Bonants P.J.M."/>
            <person name="Smith D.S."/>
            <person name="Levesque C.A."/>
            <person name="van der Lee T.A.J."/>
        </authorList>
    </citation>
    <scope>NUCLEOTIDE SEQUENCE [LARGE SCALE GENOMIC DNA]</scope>
    <source>
        <strain evidence="7 8">CBS 675.73</strain>
    </source>
</reference>
<dbReference type="STRING" id="246404.A0A507F1U5"/>
<dbReference type="GO" id="GO:0008610">
    <property type="term" value="P:lipid biosynthetic process"/>
    <property type="evidence" value="ECO:0007669"/>
    <property type="project" value="InterPro"/>
</dbReference>
<dbReference type="AlphaFoldDB" id="A0A507F1U5"/>
<evidence type="ECO:0000313" key="8">
    <source>
        <dbReference type="Proteomes" id="UP000320333"/>
    </source>
</evidence>
<dbReference type="InterPro" id="IPR050307">
    <property type="entry name" value="Sterol_Desaturase_Related"/>
</dbReference>
<dbReference type="Pfam" id="PF04116">
    <property type="entry name" value="FA_hydroxylase"/>
    <property type="match status" value="1"/>
</dbReference>
<protein>
    <recommendedName>
        <fullName evidence="6">Fatty acid hydroxylase domain-containing protein</fullName>
    </recommendedName>
</protein>
<gene>
    <name evidence="7" type="ORF">CcCBS67573_g06679</name>
</gene>
<dbReference type="OrthoDB" id="408954at2759"/>
<comment type="subcellular location">
    <subcellularLocation>
        <location evidence="1">Membrane</location>
    </subcellularLocation>
</comment>
<dbReference type="GO" id="GO:0016020">
    <property type="term" value="C:membrane"/>
    <property type="evidence" value="ECO:0007669"/>
    <property type="project" value="UniProtKB-SubCell"/>
</dbReference>
<name>A0A507F1U5_9FUNG</name>